<dbReference type="AlphaFoldDB" id="A0A8B8PJZ5"/>
<dbReference type="InterPro" id="IPR023210">
    <property type="entry name" value="NADP_OxRdtase_dom"/>
</dbReference>
<gene>
    <name evidence="5" type="primary">LOC115743878</name>
</gene>
<dbReference type="InterPro" id="IPR050791">
    <property type="entry name" value="Aldo-Keto_reductase"/>
</dbReference>
<sequence>MAGVRIPRVKLGAQGLEVSKLGFGCMGLTGIHNDPVPEEAGIAIITDAFAKGITFFDTSDIYGPKINEILVGKALKKLPREEVQLATKFGIVKIEADNVVIKGTPEYVRSCCESSLERLGVQYIDLYYVHRIDTSVPIEETMGELKKLAEEGKVKYIGLSEASPDTIRRAHVVHPMTALQMEWSLWTRDIEQEIVPLCRELGIGIVPYSPLGRGFFGGRGVTATVPANSFLERHPRFQAETLDKNKILYFRIEKLAKKHNCTPIQLALAWVLHQGDDVAPIPGTTKIKNLDDNIGSLGVKLTEDDVKEISDAVPTDDVAGDKINEHFVRCSWKYANTPPRDGKSSAY</sequence>
<feature type="domain" description="NADP-dependent oxidoreductase" evidence="3">
    <location>
        <begin position="20"/>
        <end position="311"/>
    </location>
</feature>
<reference evidence="5" key="2">
    <citation type="submission" date="2025-08" db="UniProtKB">
        <authorList>
            <consortium name="RefSeq"/>
        </authorList>
    </citation>
    <scope>IDENTIFICATION</scope>
    <source>
        <tissue evidence="5">Leaf</tissue>
    </source>
</reference>
<dbReference type="GO" id="GO:0016491">
    <property type="term" value="F:oxidoreductase activity"/>
    <property type="evidence" value="ECO:0007669"/>
    <property type="project" value="UniProtKB-KW"/>
</dbReference>
<dbReference type="Gene3D" id="3.20.20.100">
    <property type="entry name" value="NADP-dependent oxidoreductase domain"/>
    <property type="match status" value="1"/>
</dbReference>
<reference evidence="4" key="1">
    <citation type="submission" date="2025-05" db="UniProtKB">
        <authorList>
            <consortium name="RefSeq"/>
        </authorList>
    </citation>
    <scope>NUCLEOTIDE SEQUENCE [LARGE SCALE GENOMIC DNA]</scope>
</reference>
<dbReference type="Proteomes" id="UP000827889">
    <property type="component" value="Chromosome 1"/>
</dbReference>
<dbReference type="RefSeq" id="XP_030534722.1">
    <property type="nucleotide sequence ID" value="XM_030678862.2"/>
</dbReference>
<keyword evidence="1" id="KW-0521">NADP</keyword>
<protein>
    <submittedName>
        <fullName evidence="5">Probable aldo-keto reductase 1</fullName>
    </submittedName>
</protein>
<evidence type="ECO:0000313" key="5">
    <source>
        <dbReference type="RefSeq" id="XP_030534722.1"/>
    </source>
</evidence>
<dbReference type="PANTHER" id="PTHR43625:SF99">
    <property type="entry name" value="ALDO-KETO REDUCTASE 1-RELATED"/>
    <property type="match status" value="1"/>
</dbReference>
<dbReference type="KEGG" id="rarg:115743878"/>
<keyword evidence="2" id="KW-0560">Oxidoreductase</keyword>
<evidence type="ECO:0000259" key="3">
    <source>
        <dbReference type="Pfam" id="PF00248"/>
    </source>
</evidence>
<keyword evidence="4" id="KW-1185">Reference proteome</keyword>
<dbReference type="InterPro" id="IPR036812">
    <property type="entry name" value="NAD(P)_OxRdtase_dom_sf"/>
</dbReference>
<proteinExistence type="predicted"/>
<evidence type="ECO:0000256" key="2">
    <source>
        <dbReference type="ARBA" id="ARBA00023002"/>
    </source>
</evidence>
<dbReference type="CDD" id="cd19145">
    <property type="entry name" value="AKR_AKR13D1"/>
    <property type="match status" value="1"/>
</dbReference>
<dbReference type="SUPFAM" id="SSF51430">
    <property type="entry name" value="NAD(P)-linked oxidoreductase"/>
    <property type="match status" value="1"/>
</dbReference>
<organism evidence="4 5">
    <name type="scientific">Rhodamnia argentea</name>
    <dbReference type="NCBI Taxonomy" id="178133"/>
    <lineage>
        <taxon>Eukaryota</taxon>
        <taxon>Viridiplantae</taxon>
        <taxon>Streptophyta</taxon>
        <taxon>Embryophyta</taxon>
        <taxon>Tracheophyta</taxon>
        <taxon>Spermatophyta</taxon>
        <taxon>Magnoliopsida</taxon>
        <taxon>eudicotyledons</taxon>
        <taxon>Gunneridae</taxon>
        <taxon>Pentapetalae</taxon>
        <taxon>rosids</taxon>
        <taxon>malvids</taxon>
        <taxon>Myrtales</taxon>
        <taxon>Myrtaceae</taxon>
        <taxon>Myrtoideae</taxon>
        <taxon>Myrteae</taxon>
        <taxon>Australasian group</taxon>
        <taxon>Rhodamnia</taxon>
    </lineage>
</organism>
<accession>A0A8B8PJZ5</accession>
<evidence type="ECO:0000256" key="1">
    <source>
        <dbReference type="ARBA" id="ARBA00022857"/>
    </source>
</evidence>
<evidence type="ECO:0000313" key="4">
    <source>
        <dbReference type="Proteomes" id="UP000827889"/>
    </source>
</evidence>
<name>A0A8B8PJZ5_9MYRT</name>
<dbReference type="GeneID" id="115743878"/>
<dbReference type="Pfam" id="PF00248">
    <property type="entry name" value="Aldo_ket_red"/>
    <property type="match status" value="1"/>
</dbReference>
<dbReference type="PANTHER" id="PTHR43625">
    <property type="entry name" value="AFLATOXIN B1 ALDEHYDE REDUCTASE"/>
    <property type="match status" value="1"/>
</dbReference>
<dbReference type="GO" id="GO:0005737">
    <property type="term" value="C:cytoplasm"/>
    <property type="evidence" value="ECO:0007669"/>
    <property type="project" value="TreeGrafter"/>
</dbReference>
<dbReference type="OrthoDB" id="37537at2759"/>